<keyword evidence="2" id="KW-1185">Reference proteome</keyword>
<dbReference type="OrthoDB" id="10047020at2759"/>
<accession>A0A0C2MMM3</accession>
<dbReference type="Proteomes" id="UP000031668">
    <property type="component" value="Unassembled WGS sequence"/>
</dbReference>
<evidence type="ECO:0000313" key="1">
    <source>
        <dbReference type="EMBL" id="KII62896.1"/>
    </source>
</evidence>
<dbReference type="EMBL" id="JWZT01004852">
    <property type="protein sequence ID" value="KII62896.1"/>
    <property type="molecule type" value="Genomic_DNA"/>
</dbReference>
<sequence length="169" mass="19892">MALSDEMYIHQTTRDQSLYLYEDLKINKCAMINEDLIKRVFMKCEYDINHSFQYQIQEIDSENAEYTNLKQVMEKIVCSFNECHYLDTKMAKNCIFVCDFPPRDSNVITSNSDYSVIKSDSKAISNVSEQTNMGNKSTYLALFKWFSLIYELKYIFGDINSKFKNITFV</sequence>
<reference evidence="1 2" key="1">
    <citation type="journal article" date="2014" name="Genome Biol. Evol.">
        <title>The genome of the myxosporean Thelohanellus kitauei shows adaptations to nutrient acquisition within its fish host.</title>
        <authorList>
            <person name="Yang Y."/>
            <person name="Xiong J."/>
            <person name="Zhou Z."/>
            <person name="Huo F."/>
            <person name="Miao W."/>
            <person name="Ran C."/>
            <person name="Liu Y."/>
            <person name="Zhang J."/>
            <person name="Feng J."/>
            <person name="Wang M."/>
            <person name="Wang M."/>
            <person name="Wang L."/>
            <person name="Yao B."/>
        </authorList>
    </citation>
    <scope>NUCLEOTIDE SEQUENCE [LARGE SCALE GENOMIC DNA]</scope>
    <source>
        <strain evidence="1">Wuqing</strain>
    </source>
</reference>
<name>A0A0C2MMM3_THEKT</name>
<organism evidence="1 2">
    <name type="scientific">Thelohanellus kitauei</name>
    <name type="common">Myxosporean</name>
    <dbReference type="NCBI Taxonomy" id="669202"/>
    <lineage>
        <taxon>Eukaryota</taxon>
        <taxon>Metazoa</taxon>
        <taxon>Cnidaria</taxon>
        <taxon>Myxozoa</taxon>
        <taxon>Myxosporea</taxon>
        <taxon>Bivalvulida</taxon>
        <taxon>Platysporina</taxon>
        <taxon>Myxobolidae</taxon>
        <taxon>Thelohanellus</taxon>
    </lineage>
</organism>
<dbReference type="AlphaFoldDB" id="A0A0C2MMM3"/>
<comment type="caution">
    <text evidence="1">The sequence shown here is derived from an EMBL/GenBank/DDBJ whole genome shotgun (WGS) entry which is preliminary data.</text>
</comment>
<proteinExistence type="predicted"/>
<evidence type="ECO:0000313" key="2">
    <source>
        <dbReference type="Proteomes" id="UP000031668"/>
    </source>
</evidence>
<gene>
    <name evidence="1" type="ORF">RF11_15081</name>
</gene>
<protein>
    <submittedName>
        <fullName evidence="1">Uncharacterized protein</fullName>
    </submittedName>
</protein>